<dbReference type="InterPro" id="IPR009057">
    <property type="entry name" value="Homeodomain-like_sf"/>
</dbReference>
<keyword evidence="1" id="KW-0805">Transcription regulation</keyword>
<dbReference type="PANTHER" id="PTHR43280">
    <property type="entry name" value="ARAC-FAMILY TRANSCRIPTIONAL REGULATOR"/>
    <property type="match status" value="1"/>
</dbReference>
<name>A0A9W6EVJ2_9FLAO</name>
<keyword evidence="6" id="KW-1185">Reference proteome</keyword>
<dbReference type="Pfam" id="PF12833">
    <property type="entry name" value="HTH_18"/>
    <property type="match status" value="1"/>
</dbReference>
<dbReference type="Gene3D" id="1.10.10.60">
    <property type="entry name" value="Homeodomain-like"/>
    <property type="match status" value="1"/>
</dbReference>
<dbReference type="RefSeq" id="WP_281754595.1">
    <property type="nucleotide sequence ID" value="NZ_BRVP01000013.1"/>
</dbReference>
<dbReference type="InterPro" id="IPR020449">
    <property type="entry name" value="Tscrpt_reg_AraC-type_HTH"/>
</dbReference>
<dbReference type="AlphaFoldDB" id="A0A9W6EVJ2"/>
<dbReference type="EMBL" id="BRVP01000013">
    <property type="protein sequence ID" value="GLB52986.1"/>
    <property type="molecule type" value="Genomic_DNA"/>
</dbReference>
<sequence length="154" mass="17909">MAHKIANEYTERMDAYSHKLMVVNLQLILNYGIRFYNRQFYTRTGFNKDVVTRFETLLKTHFSNEDTMQQGLPIVKQCGEQLNMSSNCLSDLLKNAQEHIQYYLIEKAKTELLRTTASVSSIACRLGFEYPQHFSKLFKSKTGVSPAMYRSKSE</sequence>
<gene>
    <name evidence="5" type="ORF">NBRC110019_20260</name>
</gene>
<dbReference type="SUPFAM" id="SSF46689">
    <property type="entry name" value="Homeodomain-like"/>
    <property type="match status" value="1"/>
</dbReference>
<proteinExistence type="predicted"/>
<evidence type="ECO:0000259" key="4">
    <source>
        <dbReference type="PROSITE" id="PS01124"/>
    </source>
</evidence>
<dbReference type="InterPro" id="IPR018060">
    <property type="entry name" value="HTH_AraC"/>
</dbReference>
<evidence type="ECO:0000256" key="2">
    <source>
        <dbReference type="ARBA" id="ARBA00023125"/>
    </source>
</evidence>
<protein>
    <recommendedName>
        <fullName evidence="4">HTH araC/xylS-type domain-containing protein</fullName>
    </recommendedName>
</protein>
<dbReference type="PROSITE" id="PS01124">
    <property type="entry name" value="HTH_ARAC_FAMILY_2"/>
    <property type="match status" value="1"/>
</dbReference>
<dbReference type="GO" id="GO:0043565">
    <property type="term" value="F:sequence-specific DNA binding"/>
    <property type="evidence" value="ECO:0007669"/>
    <property type="project" value="InterPro"/>
</dbReference>
<dbReference type="PANTHER" id="PTHR43280:SF32">
    <property type="entry name" value="TRANSCRIPTIONAL REGULATORY PROTEIN"/>
    <property type="match status" value="1"/>
</dbReference>
<dbReference type="PRINTS" id="PR00032">
    <property type="entry name" value="HTHARAC"/>
</dbReference>
<evidence type="ECO:0000256" key="1">
    <source>
        <dbReference type="ARBA" id="ARBA00023015"/>
    </source>
</evidence>
<dbReference type="Proteomes" id="UP001143545">
    <property type="component" value="Unassembled WGS sequence"/>
</dbReference>
<keyword evidence="2" id="KW-0238">DNA-binding</keyword>
<evidence type="ECO:0000256" key="3">
    <source>
        <dbReference type="ARBA" id="ARBA00023163"/>
    </source>
</evidence>
<evidence type="ECO:0000313" key="6">
    <source>
        <dbReference type="Proteomes" id="UP001143545"/>
    </source>
</evidence>
<evidence type="ECO:0000313" key="5">
    <source>
        <dbReference type="EMBL" id="GLB52986.1"/>
    </source>
</evidence>
<dbReference type="SMART" id="SM00342">
    <property type="entry name" value="HTH_ARAC"/>
    <property type="match status" value="1"/>
</dbReference>
<comment type="caution">
    <text evidence="5">The sequence shown here is derived from an EMBL/GenBank/DDBJ whole genome shotgun (WGS) entry which is preliminary data.</text>
</comment>
<organism evidence="5 6">
    <name type="scientific">Neptunitalea chrysea</name>
    <dbReference type="NCBI Taxonomy" id="1647581"/>
    <lineage>
        <taxon>Bacteria</taxon>
        <taxon>Pseudomonadati</taxon>
        <taxon>Bacteroidota</taxon>
        <taxon>Flavobacteriia</taxon>
        <taxon>Flavobacteriales</taxon>
        <taxon>Flavobacteriaceae</taxon>
        <taxon>Neptunitalea</taxon>
    </lineage>
</organism>
<reference evidence="5" key="1">
    <citation type="submission" date="2022-07" db="EMBL/GenBank/DDBJ databases">
        <title>Taxonomy of Novel Oxalotrophic and Methylotrophic Bacteria.</title>
        <authorList>
            <person name="Sahin N."/>
            <person name="Tani A."/>
        </authorList>
    </citation>
    <scope>NUCLEOTIDE SEQUENCE</scope>
    <source>
        <strain evidence="5">AM327</strain>
    </source>
</reference>
<accession>A0A9W6EVJ2</accession>
<dbReference type="GO" id="GO:0003700">
    <property type="term" value="F:DNA-binding transcription factor activity"/>
    <property type="evidence" value="ECO:0007669"/>
    <property type="project" value="InterPro"/>
</dbReference>
<feature type="domain" description="HTH araC/xylS-type" evidence="4">
    <location>
        <begin position="98"/>
        <end position="152"/>
    </location>
</feature>
<keyword evidence="3" id="KW-0804">Transcription</keyword>